<reference evidence="2 3" key="1">
    <citation type="submission" date="2017-07" db="EMBL/GenBank/DDBJ databases">
        <title>A draft genome sequence of Gluconacetobacter entanii LTH 4560.</title>
        <authorList>
            <person name="Skraban J."/>
            <person name="Cleenwerck I."/>
            <person name="Vandamme P."/>
            <person name="Trcek J."/>
        </authorList>
    </citation>
    <scope>NUCLEOTIDE SEQUENCE [LARGE SCALE GENOMIC DNA]</scope>
    <source>
        <strain evidence="2 3">LTH 4560</strain>
    </source>
</reference>
<sequence length="381" mass="40025">MTAIRTLQGAISGLCIGLLLMGCARAAAPSYATHGAWSVACDNTLSCDARGFDEDSNSGAEVVFTRAAGPAARTTVTIYAPAPFARTAVRVDDRTLVLPDGAWVYAGDGASLTTDRPAAVAAFVDALRHGVALHVGADAGPVPLDGMVAALSGIDDRQGRAGGRTALVQRGPRRASAVPAAPAPAVLPAAPTVTLSRVEQHRLMARARRTQARFIRAQHCAPPGDRMRRFLKNGVHGLDDRNALVIMGCEMGPYQGSSLLFVASRTPDGPVQPARLPVPVLDPGDSGDQGPVLTNPDLDPATGTLGTVQMGRALDDCGMQAAWRWDHTHFVLARMTLQRACGGSAPRGDWPVLYRSVMRGGVAYAAPVAKNYRFPKGHAFR</sequence>
<proteinExistence type="predicted"/>
<evidence type="ECO:0000256" key="1">
    <source>
        <dbReference type="SAM" id="SignalP"/>
    </source>
</evidence>
<dbReference type="PROSITE" id="PS51257">
    <property type="entry name" value="PROKAR_LIPOPROTEIN"/>
    <property type="match status" value="1"/>
</dbReference>
<dbReference type="AlphaFoldDB" id="A0A318PRL6"/>
<protein>
    <recommendedName>
        <fullName evidence="4">DUF1176 domain-containing protein</fullName>
    </recommendedName>
</protein>
<dbReference type="Proteomes" id="UP000248301">
    <property type="component" value="Unassembled WGS sequence"/>
</dbReference>
<feature type="chain" id="PRO_5016390633" description="DUF1176 domain-containing protein" evidence="1">
    <location>
        <begin position="27"/>
        <end position="381"/>
    </location>
</feature>
<gene>
    <name evidence="2" type="ORF">CFR72_08495</name>
</gene>
<evidence type="ECO:0000313" key="3">
    <source>
        <dbReference type="Proteomes" id="UP000248301"/>
    </source>
</evidence>
<feature type="signal peptide" evidence="1">
    <location>
        <begin position="1"/>
        <end position="26"/>
    </location>
</feature>
<keyword evidence="1" id="KW-0732">Signal</keyword>
<dbReference type="OrthoDB" id="330924at2"/>
<accession>A0A318PRL6</accession>
<evidence type="ECO:0000313" key="2">
    <source>
        <dbReference type="EMBL" id="PYD63201.1"/>
    </source>
</evidence>
<comment type="caution">
    <text evidence="2">The sequence shown here is derived from an EMBL/GenBank/DDBJ whole genome shotgun (WGS) entry which is preliminary data.</text>
</comment>
<dbReference type="InterPro" id="IPR009560">
    <property type="entry name" value="DUF1176"/>
</dbReference>
<dbReference type="RefSeq" id="WP_110913554.1">
    <property type="nucleotide sequence ID" value="NZ_NKUF01000015.1"/>
</dbReference>
<dbReference type="EMBL" id="NKUF01000015">
    <property type="protein sequence ID" value="PYD63201.1"/>
    <property type="molecule type" value="Genomic_DNA"/>
</dbReference>
<organism evidence="2 3">
    <name type="scientific">Gluconacetobacter entanii</name>
    <dbReference type="NCBI Taxonomy" id="108528"/>
    <lineage>
        <taxon>Bacteria</taxon>
        <taxon>Pseudomonadati</taxon>
        <taxon>Pseudomonadota</taxon>
        <taxon>Alphaproteobacteria</taxon>
        <taxon>Acetobacterales</taxon>
        <taxon>Acetobacteraceae</taxon>
        <taxon>Gluconacetobacter</taxon>
    </lineage>
</organism>
<dbReference type="Pfam" id="PF06674">
    <property type="entry name" value="DUF1176"/>
    <property type="match status" value="1"/>
</dbReference>
<name>A0A318PRL6_9PROT</name>
<evidence type="ECO:0008006" key="4">
    <source>
        <dbReference type="Google" id="ProtNLM"/>
    </source>
</evidence>